<dbReference type="AlphaFoldDB" id="A0A6F9DBH4"/>
<gene>
    <name evidence="2" type="primary">Epdr1</name>
</gene>
<keyword evidence="1" id="KW-0812">Transmembrane</keyword>
<dbReference type="EMBL" id="LR784890">
    <property type="protein sequence ID" value="CAB3242844.1"/>
    <property type="molecule type" value="mRNA"/>
</dbReference>
<proteinExistence type="evidence at transcript level"/>
<protein>
    <submittedName>
        <fullName evidence="2">Mammalian ependymin-related protein 1-like</fullName>
    </submittedName>
</protein>
<evidence type="ECO:0000313" key="2">
    <source>
        <dbReference type="EMBL" id="CAB3242844.1"/>
    </source>
</evidence>
<sequence length="158" mass="18420">MKKWYYKSQVSGLWLALDDAQFTTIAKLIHLCLKISCLFVIVVGDSVPYVCAIFLLFFLQRFFFLIFCINFFHNSLFAVFFIHEYNCDQNYNFSNNTKEWPKCSKSVFHTNQNLNCSISSDIVYFTYIICLHTVGKIAKENCRIVASGCDINVGIRLW</sequence>
<accession>A0A6F9DBH4</accession>
<feature type="transmembrane region" description="Helical" evidence="1">
    <location>
        <begin position="62"/>
        <end position="82"/>
    </location>
</feature>
<name>A0A6F9DBH4_9ASCI</name>
<keyword evidence="1" id="KW-0472">Membrane</keyword>
<reference evidence="2" key="1">
    <citation type="submission" date="2020-04" db="EMBL/GenBank/DDBJ databases">
        <authorList>
            <person name="Neveu A P."/>
        </authorList>
    </citation>
    <scope>NUCLEOTIDE SEQUENCE</scope>
    <source>
        <tissue evidence="2">Whole embryo</tissue>
    </source>
</reference>
<evidence type="ECO:0000256" key="1">
    <source>
        <dbReference type="SAM" id="Phobius"/>
    </source>
</evidence>
<organism evidence="2">
    <name type="scientific">Phallusia mammillata</name>
    <dbReference type="NCBI Taxonomy" id="59560"/>
    <lineage>
        <taxon>Eukaryota</taxon>
        <taxon>Metazoa</taxon>
        <taxon>Chordata</taxon>
        <taxon>Tunicata</taxon>
        <taxon>Ascidiacea</taxon>
        <taxon>Phlebobranchia</taxon>
        <taxon>Ascidiidae</taxon>
        <taxon>Phallusia</taxon>
    </lineage>
</organism>
<feature type="transmembrane region" description="Helical" evidence="1">
    <location>
        <begin position="31"/>
        <end position="56"/>
    </location>
</feature>
<keyword evidence="1" id="KW-1133">Transmembrane helix</keyword>